<accession>A0A6J2YFR6</accession>
<keyword evidence="1" id="KW-0175">Coiled coil</keyword>
<gene>
    <name evidence="4 5" type="primary">LOC115887487</name>
</gene>
<feature type="region of interest" description="Disordered" evidence="2">
    <location>
        <begin position="537"/>
        <end position="557"/>
    </location>
</feature>
<dbReference type="KEGG" id="soy:115887487"/>
<proteinExistence type="predicted"/>
<feature type="region of interest" description="Disordered" evidence="2">
    <location>
        <begin position="20"/>
        <end position="75"/>
    </location>
</feature>
<organism evidence="3 4">
    <name type="scientific">Sitophilus oryzae</name>
    <name type="common">Rice weevil</name>
    <name type="synonym">Curculio oryzae</name>
    <dbReference type="NCBI Taxonomy" id="7048"/>
    <lineage>
        <taxon>Eukaryota</taxon>
        <taxon>Metazoa</taxon>
        <taxon>Ecdysozoa</taxon>
        <taxon>Arthropoda</taxon>
        <taxon>Hexapoda</taxon>
        <taxon>Insecta</taxon>
        <taxon>Pterygota</taxon>
        <taxon>Neoptera</taxon>
        <taxon>Endopterygota</taxon>
        <taxon>Coleoptera</taxon>
        <taxon>Polyphaga</taxon>
        <taxon>Cucujiformia</taxon>
        <taxon>Curculionidae</taxon>
        <taxon>Dryophthorinae</taxon>
        <taxon>Sitophilus</taxon>
    </lineage>
</organism>
<dbReference type="AlphaFoldDB" id="A0A6J2YFR6"/>
<evidence type="ECO:0000256" key="1">
    <source>
        <dbReference type="SAM" id="Coils"/>
    </source>
</evidence>
<dbReference type="RefSeq" id="XP_030762798.1">
    <property type="nucleotide sequence ID" value="XM_030906938.1"/>
</dbReference>
<evidence type="ECO:0000313" key="5">
    <source>
        <dbReference type="RefSeq" id="XP_030762799.1"/>
    </source>
</evidence>
<dbReference type="Proteomes" id="UP000504635">
    <property type="component" value="Unplaced"/>
</dbReference>
<feature type="region of interest" description="Disordered" evidence="2">
    <location>
        <begin position="299"/>
        <end position="328"/>
    </location>
</feature>
<dbReference type="RefSeq" id="XP_030762799.1">
    <property type="nucleotide sequence ID" value="XM_030906939.1"/>
</dbReference>
<evidence type="ECO:0000313" key="3">
    <source>
        <dbReference type="Proteomes" id="UP000504635"/>
    </source>
</evidence>
<reference evidence="4 5" key="1">
    <citation type="submission" date="2025-04" db="UniProtKB">
        <authorList>
            <consortium name="RefSeq"/>
        </authorList>
    </citation>
    <scope>IDENTIFICATION</scope>
    <source>
        <tissue evidence="4 5">Gonads</tissue>
    </source>
</reference>
<dbReference type="OrthoDB" id="10046062at2759"/>
<evidence type="ECO:0000313" key="4">
    <source>
        <dbReference type="RefSeq" id="XP_030762798.1"/>
    </source>
</evidence>
<evidence type="ECO:0000256" key="2">
    <source>
        <dbReference type="SAM" id="MobiDB-lite"/>
    </source>
</evidence>
<feature type="compositionally biased region" description="Basic and acidic residues" evidence="2">
    <location>
        <begin position="39"/>
        <end position="48"/>
    </location>
</feature>
<feature type="coiled-coil region" evidence="1">
    <location>
        <begin position="719"/>
        <end position="753"/>
    </location>
</feature>
<feature type="region of interest" description="Disordered" evidence="2">
    <location>
        <begin position="455"/>
        <end position="485"/>
    </location>
</feature>
<sequence>MGQTESRKFIKRNKKSLVFPKASPGFMETFPKNNSEGETNGKNKDGTVPKKATQTKGVAMSFGFRKRPVSGPASISTDIKKQEEKHVLPKRTIIKKEPVIEREEVSSVTPKQNDIKVDAKRFGFRGNKPQNQVRFDITTKDESGSSYQPTRTSIEQTASLSKARNVNRIEFLYGTAKTNTQPQQLGKYTLQSTELPQLEPVRVIESKIEKTIINTRRKSANNKQQQERSLNSDNLLTNTTTFSTKNNNEINYKKYDELPINRSYASHVGRRMEERFNNNTQFEEKEKTTTKVSNNYNKAHERPTTWRNEASSTGKEKHDKPRTGFGHDSFYEPDLQKNFFKMKLEEIAKNDNQVELWDNAGEAMALDLSEIEKIKKKPKYNNTVTAAPTSLFHSPLSSSPRTSSPLNLLPTVKSPDSTLLNEDLGFVASVTASSNGMLLDDEILSPIESFSISEADPNTKSSLYKDTNDKSPDSTPPSPTNISSMSLVEEKDFLIDDEIADQPGLTFKHTEKDERSSNSSIKYKCEEPLRNQLFKNQKKMKSMESSPMKGRRAVTKSTGSLDSLSSCESLCSSDFIMDYDSSHANEVNDLQRSLSKLSEKIALSNDRNSTDSPWLERELGYPSYTSNLSDSRNLDSINYNCNTTFSTLNFNSKPTSPTLQKDVRNIKKMLIKLKMVLNDTDTQNPFRDTILDNDDHYFEDQSDRLNENVDNGNVIEKELADLRRQVLFLQVQLENKEETVTSLQKKVTDLSVQTNNAIAPPEPDNIETELRKHCNAATQTKRVNV</sequence>
<name>A0A6J2YFR6_SITOR</name>
<protein>
    <submittedName>
        <fullName evidence="4 5">Uncharacterized protein</fullName>
    </submittedName>
</protein>
<feature type="compositionally biased region" description="Polar residues" evidence="2">
    <location>
        <begin position="455"/>
        <end position="465"/>
    </location>
</feature>
<dbReference type="GeneID" id="115887487"/>
<keyword evidence="3" id="KW-1185">Reference proteome</keyword>